<evidence type="ECO:0000313" key="3">
    <source>
        <dbReference type="Proteomes" id="UP000198629"/>
    </source>
</evidence>
<accession>A0A1G8ZYQ1</accession>
<keyword evidence="1" id="KW-1133">Transmembrane helix</keyword>
<gene>
    <name evidence="2" type="ORF">SAMN05192566_0562</name>
</gene>
<dbReference type="PANTHER" id="PTHR28008:SF1">
    <property type="entry name" value="DOMAIN PROTEIN, PUTATIVE (AFU_ORTHOLOGUE AFUA_3G10980)-RELATED"/>
    <property type="match status" value="1"/>
</dbReference>
<reference evidence="3" key="1">
    <citation type="submission" date="2016-10" db="EMBL/GenBank/DDBJ databases">
        <authorList>
            <person name="Varghese N."/>
            <person name="Submissions S."/>
        </authorList>
    </citation>
    <scope>NUCLEOTIDE SEQUENCE [LARGE SCALE GENOMIC DNA]</scope>
    <source>
        <strain evidence="3">CBMB127</strain>
    </source>
</reference>
<keyword evidence="1" id="KW-0812">Transmembrane</keyword>
<dbReference type="EMBL" id="FNFX01000001">
    <property type="protein sequence ID" value="SDK19465.1"/>
    <property type="molecule type" value="Genomic_DNA"/>
</dbReference>
<feature type="transmembrane region" description="Helical" evidence="1">
    <location>
        <begin position="39"/>
        <end position="56"/>
    </location>
</feature>
<dbReference type="AlphaFoldDB" id="A0A1G8ZYQ1"/>
<evidence type="ECO:0008006" key="4">
    <source>
        <dbReference type="Google" id="ProtNLM"/>
    </source>
</evidence>
<sequence>MDARKTVVLIFIVCAAILTYLLLMEMPSANEGPVYKDKIQHIVAFAGLTFWGLLAFPAQRLVIMAGIALFGASMEVLQGILTVTRQPSMYDWFADLVGIALAWLVVPLWLGWWKKRRG</sequence>
<feature type="transmembrane region" description="Helical" evidence="1">
    <location>
        <begin position="7"/>
        <end position="24"/>
    </location>
</feature>
<organism evidence="2 3">
    <name type="scientific">Methylophilus rhizosphaerae</name>
    <dbReference type="NCBI Taxonomy" id="492660"/>
    <lineage>
        <taxon>Bacteria</taxon>
        <taxon>Pseudomonadati</taxon>
        <taxon>Pseudomonadota</taxon>
        <taxon>Betaproteobacteria</taxon>
        <taxon>Nitrosomonadales</taxon>
        <taxon>Methylophilaceae</taxon>
        <taxon>Methylophilus</taxon>
    </lineage>
</organism>
<protein>
    <recommendedName>
        <fullName evidence="4">VanZ like family protein</fullName>
    </recommendedName>
</protein>
<keyword evidence="1" id="KW-0472">Membrane</keyword>
<evidence type="ECO:0000256" key="1">
    <source>
        <dbReference type="SAM" id="Phobius"/>
    </source>
</evidence>
<proteinExistence type="predicted"/>
<dbReference type="NCBIfam" id="NF037970">
    <property type="entry name" value="vanZ_1"/>
    <property type="match status" value="1"/>
</dbReference>
<dbReference type="Proteomes" id="UP000198629">
    <property type="component" value="Unassembled WGS sequence"/>
</dbReference>
<feature type="transmembrane region" description="Helical" evidence="1">
    <location>
        <begin position="61"/>
        <end position="80"/>
    </location>
</feature>
<dbReference type="PANTHER" id="PTHR28008">
    <property type="entry name" value="DOMAIN PROTEIN, PUTATIVE (AFU_ORTHOLOGUE AFUA_3G10980)-RELATED"/>
    <property type="match status" value="1"/>
</dbReference>
<dbReference type="OrthoDB" id="5568182at2"/>
<dbReference type="STRING" id="492660.SAMN05192566_0562"/>
<feature type="transmembrane region" description="Helical" evidence="1">
    <location>
        <begin position="92"/>
        <end position="113"/>
    </location>
</feature>
<name>A0A1G8ZYQ1_9PROT</name>
<keyword evidence="3" id="KW-1185">Reference proteome</keyword>
<dbReference type="RefSeq" id="WP_091469523.1">
    <property type="nucleotide sequence ID" value="NZ_FNFX01000001.1"/>
</dbReference>
<evidence type="ECO:0000313" key="2">
    <source>
        <dbReference type="EMBL" id="SDK19465.1"/>
    </source>
</evidence>